<dbReference type="Proteomes" id="UP000238956">
    <property type="component" value="Chromosome"/>
</dbReference>
<feature type="transmembrane region" description="Helical" evidence="1">
    <location>
        <begin position="63"/>
        <end position="84"/>
    </location>
</feature>
<evidence type="ECO:0000313" key="3">
    <source>
        <dbReference type="Proteomes" id="UP000238956"/>
    </source>
</evidence>
<evidence type="ECO:0000256" key="1">
    <source>
        <dbReference type="SAM" id="Phobius"/>
    </source>
</evidence>
<dbReference type="RefSeq" id="WP_104968443.1">
    <property type="nucleotide sequence ID" value="NZ_CP025536.1"/>
</dbReference>
<dbReference type="KEGG" id="splr:C0J00_08440"/>
<reference evidence="2 3" key="2">
    <citation type="submission" date="2018-02" db="EMBL/GenBank/DDBJ databases">
        <title>Whole genome sequencing analysis of Streptococcus pluranimalium isolated from cattle infected mastitis in China.</title>
        <authorList>
            <person name="Zhang J.-R."/>
            <person name="Hu G.-Z."/>
        </authorList>
    </citation>
    <scope>NUCLEOTIDE SEQUENCE [LARGE SCALE GENOMIC DNA]</scope>
    <source>
        <strain evidence="2 3">TH11417</strain>
    </source>
</reference>
<organism evidence="2 3">
    <name type="scientific">Streptococcus pluranimalium</name>
    <dbReference type="NCBI Taxonomy" id="82348"/>
    <lineage>
        <taxon>Bacteria</taxon>
        <taxon>Bacillati</taxon>
        <taxon>Bacillota</taxon>
        <taxon>Bacilli</taxon>
        <taxon>Lactobacillales</taxon>
        <taxon>Streptococcaceae</taxon>
        <taxon>Streptococcus</taxon>
    </lineage>
</organism>
<reference evidence="2 3" key="1">
    <citation type="submission" date="2017-12" db="EMBL/GenBank/DDBJ databases">
        <authorList>
            <person name="Hurst M.R.H."/>
        </authorList>
    </citation>
    <scope>NUCLEOTIDE SEQUENCE [LARGE SCALE GENOMIC DNA]</scope>
    <source>
        <strain evidence="2 3">TH11417</strain>
    </source>
</reference>
<accession>A0A2L0D5L9</accession>
<proteinExistence type="predicted"/>
<keyword evidence="1" id="KW-1133">Transmembrane helix</keyword>
<gene>
    <name evidence="2" type="ORF">C0J00_08440</name>
</gene>
<dbReference type="AlphaFoldDB" id="A0A2L0D5L9"/>
<sequence length="87" mass="10048">MSKKNTTNKLGLIAKRKQAINNYVTIRKVKSKEIRNYFASEGESDPERLAAQRQRDQEFLKSLKIAGIGFIIFLIFYAIIKTILGLW</sequence>
<keyword evidence="3" id="KW-1185">Reference proteome</keyword>
<dbReference type="OrthoDB" id="2223237at2"/>
<name>A0A2L0D5L9_9STRE</name>
<keyword evidence="1" id="KW-0812">Transmembrane</keyword>
<dbReference type="EMBL" id="CP025536">
    <property type="protein sequence ID" value="AUW97126.1"/>
    <property type="molecule type" value="Genomic_DNA"/>
</dbReference>
<dbReference type="GeneID" id="98393931"/>
<keyword evidence="1" id="KW-0472">Membrane</keyword>
<protein>
    <submittedName>
        <fullName evidence="2">Uncharacterized protein</fullName>
    </submittedName>
</protein>
<evidence type="ECO:0000313" key="2">
    <source>
        <dbReference type="EMBL" id="AUW97126.1"/>
    </source>
</evidence>